<comment type="caution">
    <text evidence="2">The sequence shown here is derived from an EMBL/GenBank/DDBJ whole genome shotgun (WGS) entry which is preliminary data.</text>
</comment>
<dbReference type="InterPro" id="IPR024029">
    <property type="entry name" value="Pyridox_Oxase_FMN-dep"/>
</dbReference>
<proteinExistence type="predicted"/>
<evidence type="ECO:0000259" key="1">
    <source>
        <dbReference type="Pfam" id="PF01243"/>
    </source>
</evidence>
<dbReference type="PANTHER" id="PTHR42815">
    <property type="entry name" value="FAD-BINDING, PUTATIVE (AFU_ORTHOLOGUE AFUA_6G07600)-RELATED"/>
    <property type="match status" value="1"/>
</dbReference>
<dbReference type="SUPFAM" id="SSF50475">
    <property type="entry name" value="FMN-binding split barrel"/>
    <property type="match status" value="1"/>
</dbReference>
<protein>
    <submittedName>
        <fullName evidence="2">Pyridoxamine 5'-phosphate oxidase family protein</fullName>
    </submittedName>
</protein>
<dbReference type="Pfam" id="PF01243">
    <property type="entry name" value="PNPOx_N"/>
    <property type="match status" value="1"/>
</dbReference>
<gene>
    <name evidence="2" type="ORF">FLO80_15370</name>
</gene>
<organism evidence="2 3">
    <name type="scientific">Aquicoccus porphyridii</name>
    <dbReference type="NCBI Taxonomy" id="1852029"/>
    <lineage>
        <taxon>Bacteria</taxon>
        <taxon>Pseudomonadati</taxon>
        <taxon>Pseudomonadota</taxon>
        <taxon>Alphaproteobacteria</taxon>
        <taxon>Rhodobacterales</taxon>
        <taxon>Paracoccaceae</taxon>
        <taxon>Aquicoccus</taxon>
    </lineage>
</organism>
<dbReference type="Gene3D" id="2.30.110.10">
    <property type="entry name" value="Electron Transport, Fmn-binding Protein, Chain A"/>
    <property type="match status" value="1"/>
</dbReference>
<name>A0A5A9Z5L6_9RHOB</name>
<dbReference type="EMBL" id="VINQ01000013">
    <property type="protein sequence ID" value="KAA0912444.1"/>
    <property type="molecule type" value="Genomic_DNA"/>
</dbReference>
<dbReference type="PANTHER" id="PTHR42815:SF2">
    <property type="entry name" value="FAD-BINDING, PUTATIVE (AFU_ORTHOLOGUE AFUA_6G07600)-RELATED"/>
    <property type="match status" value="1"/>
</dbReference>
<reference evidence="2 3" key="1">
    <citation type="submission" date="2019-07" db="EMBL/GenBank/DDBJ databases">
        <title>Aquicoccus porphyridii gen. nov., sp. nov., isolated from a small marine red alga, Porphyridium marinum.</title>
        <authorList>
            <person name="Liu L."/>
        </authorList>
    </citation>
    <scope>NUCLEOTIDE SEQUENCE [LARGE SCALE GENOMIC DNA]</scope>
    <source>
        <strain evidence="2 3">L1 8-17</strain>
    </source>
</reference>
<dbReference type="RefSeq" id="WP_111367292.1">
    <property type="nucleotide sequence ID" value="NZ_VINQ01000013.1"/>
</dbReference>
<dbReference type="NCBIfam" id="TIGR04025">
    <property type="entry name" value="PPOX_FMN_DR2398"/>
    <property type="match status" value="1"/>
</dbReference>
<keyword evidence="3" id="KW-1185">Reference proteome</keyword>
<sequence length="204" mass="23032">MTESYRKLETLEDLETLYGAPSDAALRKVAPRLTPLYRRWIMASRFCVISTVGEEGCDASPRGDDGPVVEILDDRTLLMPDWRGNNRLDSLRNIVRDGRIAVMFMVPGDKMVVRVNGRAWVSDDARLCERFEQKGRLPATVIGIDLAEVYAQCPKSLLRAGIWNRDDSAGLPTLGEFLAEMTEGEIAARDYDEKLPERLNKTLW</sequence>
<evidence type="ECO:0000313" key="2">
    <source>
        <dbReference type="EMBL" id="KAA0912444.1"/>
    </source>
</evidence>
<feature type="domain" description="Pyridoxamine 5'-phosphate oxidase N-terminal" evidence="1">
    <location>
        <begin position="34"/>
        <end position="153"/>
    </location>
</feature>
<dbReference type="InterPro" id="IPR012349">
    <property type="entry name" value="Split_barrel_FMN-bd"/>
</dbReference>
<dbReference type="AlphaFoldDB" id="A0A5A9Z5L6"/>
<evidence type="ECO:0000313" key="3">
    <source>
        <dbReference type="Proteomes" id="UP000325291"/>
    </source>
</evidence>
<accession>A0A5A9Z5L6</accession>
<dbReference type="InterPro" id="IPR011576">
    <property type="entry name" value="Pyridox_Oxase_N"/>
</dbReference>
<dbReference type="Proteomes" id="UP000325291">
    <property type="component" value="Unassembled WGS sequence"/>
</dbReference>